<sequence>MLSAGGADHRLDHIRRPSAHSMTALMHSGNFYWIKEYFLSMLLQGKISIFVRWQRGRLREDENPKANFRNRVQSSIRKFSKLEKPGAIWSRRWLRGLGCARLWRWAVGLLGRRVSNRSQRGFQDIGSPGRSELARSAGDRRPGLSGSVSMTI</sequence>
<evidence type="ECO:0000313" key="2">
    <source>
        <dbReference type="EMBL" id="PJO66632.1"/>
    </source>
</evidence>
<dbReference type="EMBL" id="PHRB01000006">
    <property type="protein sequence ID" value="PJO66632.1"/>
    <property type="molecule type" value="Genomic_DNA"/>
</dbReference>
<proteinExistence type="predicted"/>
<name>A0AAX0UF50_BURPE</name>
<comment type="caution">
    <text evidence="2">The sequence shown here is derived from an EMBL/GenBank/DDBJ whole genome shotgun (WGS) entry which is preliminary data.</text>
</comment>
<gene>
    <name evidence="2" type="ORF">CWD88_08310</name>
</gene>
<evidence type="ECO:0000256" key="1">
    <source>
        <dbReference type="SAM" id="MobiDB-lite"/>
    </source>
</evidence>
<protein>
    <submittedName>
        <fullName evidence="2">Uncharacterized protein</fullName>
    </submittedName>
</protein>
<feature type="region of interest" description="Disordered" evidence="1">
    <location>
        <begin position="121"/>
        <end position="152"/>
    </location>
</feature>
<accession>A0AAX0UF50</accession>
<reference evidence="2 3" key="1">
    <citation type="submission" date="2017-11" db="EMBL/GenBank/DDBJ databases">
        <title>Molecular characterization of Burkholderia pseudomallei and closely related isolates from Vietnam.</title>
        <authorList>
            <person name="Ustinov D.V."/>
            <person name="Antonov A.S."/>
            <person name="Avdusheva E.F."/>
            <person name="Shpak I.M."/>
            <person name="Zakharova I.B."/>
            <person name="Thi L.A."/>
            <person name="Teteryatnikova N."/>
            <person name="Lopasteyskaya Y.A."/>
            <person name="Kuzyutina J.A."/>
            <person name="Ngo T.N."/>
            <person name="Victorov D.V."/>
        </authorList>
    </citation>
    <scope>NUCLEOTIDE SEQUENCE [LARGE SCALE GENOMIC DNA]</scope>
    <source>
        <strain evidence="2 3">V1512</strain>
    </source>
</reference>
<dbReference type="Proteomes" id="UP000231878">
    <property type="component" value="Unassembled WGS sequence"/>
</dbReference>
<organism evidence="2 3">
    <name type="scientific">Burkholderia pseudomallei</name>
    <name type="common">Pseudomonas pseudomallei</name>
    <dbReference type="NCBI Taxonomy" id="28450"/>
    <lineage>
        <taxon>Bacteria</taxon>
        <taxon>Pseudomonadati</taxon>
        <taxon>Pseudomonadota</taxon>
        <taxon>Betaproteobacteria</taxon>
        <taxon>Burkholderiales</taxon>
        <taxon>Burkholderiaceae</taxon>
        <taxon>Burkholderia</taxon>
        <taxon>pseudomallei group</taxon>
    </lineage>
</organism>
<dbReference type="AlphaFoldDB" id="A0AAX0UF50"/>
<evidence type="ECO:0000313" key="3">
    <source>
        <dbReference type="Proteomes" id="UP000231878"/>
    </source>
</evidence>